<name>A0A9X2PVI7_9BACT</name>
<dbReference type="Proteomes" id="UP001155027">
    <property type="component" value="Unassembled WGS sequence"/>
</dbReference>
<evidence type="ECO:0008006" key="4">
    <source>
        <dbReference type="Google" id="ProtNLM"/>
    </source>
</evidence>
<dbReference type="RefSeq" id="WP_259080018.1">
    <property type="nucleotide sequence ID" value="NZ_JANUAU010000004.1"/>
</dbReference>
<dbReference type="EMBL" id="JANUAU010000004">
    <property type="protein sequence ID" value="MCS3677557.1"/>
    <property type="molecule type" value="Genomic_DNA"/>
</dbReference>
<gene>
    <name evidence="2" type="ORF">GGP71_001480</name>
</gene>
<keyword evidence="1" id="KW-0732">Signal</keyword>
<proteinExistence type="predicted"/>
<dbReference type="PROSITE" id="PS51257">
    <property type="entry name" value="PROKAR_LIPOPROTEIN"/>
    <property type="match status" value="1"/>
</dbReference>
<evidence type="ECO:0000313" key="2">
    <source>
        <dbReference type="EMBL" id="MCS3677557.1"/>
    </source>
</evidence>
<evidence type="ECO:0000256" key="1">
    <source>
        <dbReference type="SAM" id="SignalP"/>
    </source>
</evidence>
<comment type="caution">
    <text evidence="2">The sequence shown here is derived from an EMBL/GenBank/DDBJ whole genome shotgun (WGS) entry which is preliminary data.</text>
</comment>
<dbReference type="AlphaFoldDB" id="A0A9X2PVI7"/>
<feature type="signal peptide" evidence="1">
    <location>
        <begin position="1"/>
        <end position="26"/>
    </location>
</feature>
<feature type="chain" id="PRO_5040976238" description="Lipoprotein" evidence="1">
    <location>
        <begin position="27"/>
        <end position="173"/>
    </location>
</feature>
<protein>
    <recommendedName>
        <fullName evidence="4">Lipoprotein</fullName>
    </recommendedName>
</protein>
<accession>A0A9X2PVI7</accession>
<organism evidence="2 3">
    <name type="scientific">Salinibacter ruber</name>
    <dbReference type="NCBI Taxonomy" id="146919"/>
    <lineage>
        <taxon>Bacteria</taxon>
        <taxon>Pseudomonadati</taxon>
        <taxon>Rhodothermota</taxon>
        <taxon>Rhodothermia</taxon>
        <taxon>Rhodothermales</taxon>
        <taxon>Salinibacteraceae</taxon>
        <taxon>Salinibacter</taxon>
    </lineage>
</organism>
<sequence length="173" mass="17824">MPRCLALPLSLTGLCLVLLLSGCGDASDLGVAAGRYRLQIQGAVTDTLTGPAVLRSARDTRVGLELGARDGPGLSMAFTPRGTGGAPDAATGRYDVVRAALLNAPRTDSLPGLVAFLSLPDARFEATEGHVSITRAGRGAVGGTFTLEMTEQAPALPTSRTIRVTGSLRARRP</sequence>
<evidence type="ECO:0000313" key="3">
    <source>
        <dbReference type="Proteomes" id="UP001155027"/>
    </source>
</evidence>
<reference evidence="2" key="1">
    <citation type="submission" date="2022-08" db="EMBL/GenBank/DDBJ databases">
        <title>Genomic Encyclopedia of Type Strains, Phase V (KMG-V): Genome sequencing to study the core and pangenomes of soil and plant-associated prokaryotes.</title>
        <authorList>
            <person name="Whitman W."/>
        </authorList>
    </citation>
    <scope>NUCLEOTIDE SEQUENCE</scope>
    <source>
        <strain evidence="2">0</strain>
    </source>
</reference>